<sequence length="183" mass="19328">MVGVSAHWSTCGSRCLGLGALVCAGSFLVAACQGLDPWALLGLCLGRLYVLGSQVSGSMARSAWASLQLPGASAQWLLGGSPGTVPCSSLGGLWLSRLWFSRGSCALGGLWMSIARISFVSLPGPGGQVCGSSHSLLHIFIEKPCVHKCTHTQTHRCLDSGVNRYTNIYTELHLPLITFCIHK</sequence>
<evidence type="ECO:0000313" key="2">
    <source>
        <dbReference type="Proteomes" id="UP001469553"/>
    </source>
</evidence>
<dbReference type="EMBL" id="JAHRIP010086854">
    <property type="protein sequence ID" value="MEQ2315567.1"/>
    <property type="molecule type" value="Genomic_DNA"/>
</dbReference>
<protein>
    <submittedName>
        <fullName evidence="1">Uncharacterized protein</fullName>
    </submittedName>
</protein>
<comment type="caution">
    <text evidence="1">The sequence shown here is derived from an EMBL/GenBank/DDBJ whole genome shotgun (WGS) entry which is preliminary data.</text>
</comment>
<accession>A0ABV1AAH4</accession>
<name>A0ABV1AAH4_9TELE</name>
<proteinExistence type="predicted"/>
<organism evidence="1 2">
    <name type="scientific">Ameca splendens</name>
    <dbReference type="NCBI Taxonomy" id="208324"/>
    <lineage>
        <taxon>Eukaryota</taxon>
        <taxon>Metazoa</taxon>
        <taxon>Chordata</taxon>
        <taxon>Craniata</taxon>
        <taxon>Vertebrata</taxon>
        <taxon>Euteleostomi</taxon>
        <taxon>Actinopterygii</taxon>
        <taxon>Neopterygii</taxon>
        <taxon>Teleostei</taxon>
        <taxon>Neoteleostei</taxon>
        <taxon>Acanthomorphata</taxon>
        <taxon>Ovalentaria</taxon>
        <taxon>Atherinomorphae</taxon>
        <taxon>Cyprinodontiformes</taxon>
        <taxon>Goodeidae</taxon>
        <taxon>Ameca</taxon>
    </lineage>
</organism>
<reference evidence="1 2" key="1">
    <citation type="submission" date="2021-06" db="EMBL/GenBank/DDBJ databases">
        <authorList>
            <person name="Palmer J.M."/>
        </authorList>
    </citation>
    <scope>NUCLEOTIDE SEQUENCE [LARGE SCALE GENOMIC DNA]</scope>
    <source>
        <strain evidence="1 2">AS_MEX2019</strain>
        <tissue evidence="1">Muscle</tissue>
    </source>
</reference>
<evidence type="ECO:0000313" key="1">
    <source>
        <dbReference type="EMBL" id="MEQ2315567.1"/>
    </source>
</evidence>
<gene>
    <name evidence="1" type="ORF">AMECASPLE_023764</name>
</gene>
<keyword evidence="2" id="KW-1185">Reference proteome</keyword>
<dbReference type="Proteomes" id="UP001469553">
    <property type="component" value="Unassembled WGS sequence"/>
</dbReference>